<organism evidence="1">
    <name type="scientific">marine metagenome</name>
    <dbReference type="NCBI Taxonomy" id="408172"/>
    <lineage>
        <taxon>unclassified sequences</taxon>
        <taxon>metagenomes</taxon>
        <taxon>ecological metagenomes</taxon>
    </lineage>
</organism>
<proteinExistence type="predicted"/>
<reference evidence="1" key="1">
    <citation type="submission" date="2018-05" db="EMBL/GenBank/DDBJ databases">
        <authorList>
            <person name="Lanie J.A."/>
            <person name="Ng W.-L."/>
            <person name="Kazmierczak K.M."/>
            <person name="Andrzejewski T.M."/>
            <person name="Davidsen T.M."/>
            <person name="Wayne K.J."/>
            <person name="Tettelin H."/>
            <person name="Glass J.I."/>
            <person name="Rusch D."/>
            <person name="Podicherti R."/>
            <person name="Tsui H.-C.T."/>
            <person name="Winkler M.E."/>
        </authorList>
    </citation>
    <scope>NUCLEOTIDE SEQUENCE</scope>
</reference>
<accession>A0A382A8X5</accession>
<dbReference type="InterPro" id="IPR054221">
    <property type="entry name" value="DUF6941"/>
</dbReference>
<name>A0A382A8X5_9ZZZZ</name>
<evidence type="ECO:0000313" key="1">
    <source>
        <dbReference type="EMBL" id="SVA97839.1"/>
    </source>
</evidence>
<sequence length="149" mass="15501">MEIDLALLADAATIDASGKVNILGVFDHISVSQFPAQHGRISLVLRVTGGTNEIGTHEMGIRLTDPEGAEVLSLNGEMHLGGGPGVTNGIRIPHVLNLDGMVFSGPGRYSFDVKVDGEHQVSISLLVEGPVGDPGLSAGVRRGRRQGAS</sequence>
<dbReference type="EMBL" id="UINC01024364">
    <property type="protein sequence ID" value="SVA97839.1"/>
    <property type="molecule type" value="Genomic_DNA"/>
</dbReference>
<protein>
    <submittedName>
        <fullName evidence="1">Uncharacterized protein</fullName>
    </submittedName>
</protein>
<dbReference type="AlphaFoldDB" id="A0A382A8X5"/>
<gene>
    <name evidence="1" type="ORF">METZ01_LOCUS150693</name>
</gene>
<dbReference type="Pfam" id="PF22091">
    <property type="entry name" value="DUF6941"/>
    <property type="match status" value="1"/>
</dbReference>